<accession>A0A0F9C1I3</accession>
<organism evidence="1">
    <name type="scientific">marine sediment metagenome</name>
    <dbReference type="NCBI Taxonomy" id="412755"/>
    <lineage>
        <taxon>unclassified sequences</taxon>
        <taxon>metagenomes</taxon>
        <taxon>ecological metagenomes</taxon>
    </lineage>
</organism>
<dbReference type="AlphaFoldDB" id="A0A0F9C1I3"/>
<sequence>LYEKYRCSTKGKIVNFEEDIQIGDIVIFSQTN</sequence>
<reference evidence="1" key="1">
    <citation type="journal article" date="2015" name="Nature">
        <title>Complex archaea that bridge the gap between prokaryotes and eukaryotes.</title>
        <authorList>
            <person name="Spang A."/>
            <person name="Saw J.H."/>
            <person name="Jorgensen S.L."/>
            <person name="Zaremba-Niedzwiedzka K."/>
            <person name="Martijn J."/>
            <person name="Lind A.E."/>
            <person name="van Eijk R."/>
            <person name="Schleper C."/>
            <person name="Guy L."/>
            <person name="Ettema T.J."/>
        </authorList>
    </citation>
    <scope>NUCLEOTIDE SEQUENCE</scope>
</reference>
<comment type="caution">
    <text evidence="1">The sequence shown here is derived from an EMBL/GenBank/DDBJ whole genome shotgun (WGS) entry which is preliminary data.</text>
</comment>
<proteinExistence type="predicted"/>
<protein>
    <submittedName>
        <fullName evidence="1">Uncharacterized protein</fullName>
    </submittedName>
</protein>
<gene>
    <name evidence="1" type="ORF">LCGC14_2663340</name>
</gene>
<dbReference type="EMBL" id="LAZR01046512">
    <property type="protein sequence ID" value="KKK96379.1"/>
    <property type="molecule type" value="Genomic_DNA"/>
</dbReference>
<feature type="non-terminal residue" evidence="1">
    <location>
        <position position="1"/>
    </location>
</feature>
<evidence type="ECO:0000313" key="1">
    <source>
        <dbReference type="EMBL" id="KKK96379.1"/>
    </source>
</evidence>
<name>A0A0F9C1I3_9ZZZZ</name>